<reference evidence="3" key="1">
    <citation type="journal article" date="2019" name="Int. J. Syst. Evol. Microbiol.">
        <title>The Global Catalogue of Microorganisms (GCM) 10K type strain sequencing project: providing services to taxonomists for standard genome sequencing and annotation.</title>
        <authorList>
            <consortium name="The Broad Institute Genomics Platform"/>
            <consortium name="The Broad Institute Genome Sequencing Center for Infectious Disease"/>
            <person name="Wu L."/>
            <person name="Ma J."/>
        </authorList>
    </citation>
    <scope>NUCLEOTIDE SEQUENCE [LARGE SCALE GENOMIC DNA]</scope>
    <source>
        <strain evidence="3">JCM 14319</strain>
    </source>
</reference>
<evidence type="ECO:0000313" key="2">
    <source>
        <dbReference type="EMBL" id="GAA1769386.1"/>
    </source>
</evidence>
<dbReference type="EMBL" id="BAAANH010000007">
    <property type="protein sequence ID" value="GAA1769386.1"/>
    <property type="molecule type" value="Genomic_DNA"/>
</dbReference>
<dbReference type="SUPFAM" id="SSF53383">
    <property type="entry name" value="PLP-dependent transferases"/>
    <property type="match status" value="1"/>
</dbReference>
<dbReference type="RefSeq" id="WP_232499127.1">
    <property type="nucleotide sequence ID" value="NZ_BAAANH010000007.1"/>
</dbReference>
<evidence type="ECO:0000313" key="3">
    <source>
        <dbReference type="Proteomes" id="UP001500506"/>
    </source>
</evidence>
<comment type="caution">
    <text evidence="2">The sequence shown here is derived from an EMBL/GenBank/DDBJ whole genome shotgun (WGS) entry which is preliminary data.</text>
</comment>
<sequence>MAYDVARIRSMFPSLESGWAQFDGPGGTQTPRVVGEAVASVLTGPLSNRGTTGESEERAEAAVHGFRLAMADLVNGHPRGIVHGRSATQLAYDFSRMLSRGWGERDEVVVTRLDHDSNVRPWVQAAERVGATVLWVDFDPETGELATADIEAALTDRTRLVAVTAASNLIGTMPDIPAIANAVHAVGALLYVDGVHYTAHELPDIDALGADFFTCSPYKFLGPHCGVLAAQPELLEMFMPDKLLPATNAVPERFEFGTLPYELLAGATAAVDVLAGLATSGDSSGEAGESSGASDVPGSRRARLAASYAALHEHEDVLRARIEAGLAELPGVTLWSRASRRTPTLLTTFAGHAASDITARLAEGRVLAPSHNFYALEASRRLGLGDEGGLRVGLAPYTDADDVERLLDGLAAALA</sequence>
<organism evidence="2 3">
    <name type="scientific">Agromyces humatus</name>
    <dbReference type="NCBI Taxonomy" id="279573"/>
    <lineage>
        <taxon>Bacteria</taxon>
        <taxon>Bacillati</taxon>
        <taxon>Actinomycetota</taxon>
        <taxon>Actinomycetes</taxon>
        <taxon>Micrococcales</taxon>
        <taxon>Microbacteriaceae</taxon>
        <taxon>Agromyces</taxon>
    </lineage>
</organism>
<dbReference type="InterPro" id="IPR011340">
    <property type="entry name" value="Cys_dSase-rel"/>
</dbReference>
<dbReference type="InterPro" id="IPR015421">
    <property type="entry name" value="PyrdxlP-dep_Trfase_major"/>
</dbReference>
<protein>
    <submittedName>
        <fullName evidence="2">Cysteine desulfurase-like protein</fullName>
    </submittedName>
</protein>
<dbReference type="PANTHER" id="PTHR43586">
    <property type="entry name" value="CYSTEINE DESULFURASE"/>
    <property type="match status" value="1"/>
</dbReference>
<dbReference type="InterPro" id="IPR015424">
    <property type="entry name" value="PyrdxlP-dep_Trfase"/>
</dbReference>
<name>A0ABP4X6U1_9MICO</name>
<keyword evidence="3" id="KW-1185">Reference proteome</keyword>
<dbReference type="Gene3D" id="3.90.1150.10">
    <property type="entry name" value="Aspartate Aminotransferase, domain 1"/>
    <property type="match status" value="1"/>
</dbReference>
<dbReference type="InterPro" id="IPR000192">
    <property type="entry name" value="Aminotrans_V_dom"/>
</dbReference>
<feature type="domain" description="Aminotransferase class V" evidence="1">
    <location>
        <begin position="307"/>
        <end position="406"/>
    </location>
</feature>
<dbReference type="NCBIfam" id="TIGR01976">
    <property type="entry name" value="am_tr_V_VC1184"/>
    <property type="match status" value="1"/>
</dbReference>
<feature type="domain" description="Aminotransferase class V" evidence="1">
    <location>
        <begin position="22"/>
        <end position="275"/>
    </location>
</feature>
<dbReference type="InterPro" id="IPR015422">
    <property type="entry name" value="PyrdxlP-dep_Trfase_small"/>
</dbReference>
<dbReference type="Gene3D" id="3.40.640.10">
    <property type="entry name" value="Type I PLP-dependent aspartate aminotransferase-like (Major domain)"/>
    <property type="match status" value="1"/>
</dbReference>
<dbReference type="Proteomes" id="UP001500506">
    <property type="component" value="Unassembled WGS sequence"/>
</dbReference>
<dbReference type="PANTHER" id="PTHR43586:SF21">
    <property type="entry name" value="PYRIDOXAL PHOSPHATE (PLP)-DEPENDENT ASPARTATE AMINOTRANSFERASE SUPERFAMILY"/>
    <property type="match status" value="1"/>
</dbReference>
<proteinExistence type="predicted"/>
<accession>A0ABP4X6U1</accession>
<evidence type="ECO:0000259" key="1">
    <source>
        <dbReference type="Pfam" id="PF00266"/>
    </source>
</evidence>
<dbReference type="Pfam" id="PF00266">
    <property type="entry name" value="Aminotran_5"/>
    <property type="match status" value="2"/>
</dbReference>
<gene>
    <name evidence="2" type="ORF">GCM10009747_33210</name>
</gene>